<sequence>MSQPPRLSKRRQVRERVLQAIYAYEASEDTVEHVIDTLIRPTFGEEKTYLRFAERLFLKSADARAEADVLIDRHIENWDLNRLARTDRYVLWIAIAELLYFEDIPPKVTLNEAVEVARVFGTDKSPAFVNGVLDAVLRELEGTDRMKKTGRGLVNTSTKG</sequence>
<keyword evidence="3 6" id="KW-0694">RNA-binding</keyword>
<comment type="similarity">
    <text evidence="1 6">Belongs to the NusB family.</text>
</comment>
<dbReference type="RefSeq" id="WP_311661106.1">
    <property type="nucleotide sequence ID" value="NZ_JAVRHT010000001.1"/>
</dbReference>
<dbReference type="SUPFAM" id="SSF48013">
    <property type="entry name" value="NusB-like"/>
    <property type="match status" value="1"/>
</dbReference>
<evidence type="ECO:0000256" key="2">
    <source>
        <dbReference type="ARBA" id="ARBA00022814"/>
    </source>
</evidence>
<evidence type="ECO:0000313" key="8">
    <source>
        <dbReference type="EMBL" id="MDT0630164.1"/>
    </source>
</evidence>
<evidence type="ECO:0000259" key="7">
    <source>
        <dbReference type="Pfam" id="PF01029"/>
    </source>
</evidence>
<organism evidence="8 9">
    <name type="scientific">Rubrivirga litoralis</name>
    <dbReference type="NCBI Taxonomy" id="3075598"/>
    <lineage>
        <taxon>Bacteria</taxon>
        <taxon>Pseudomonadati</taxon>
        <taxon>Rhodothermota</taxon>
        <taxon>Rhodothermia</taxon>
        <taxon>Rhodothermales</taxon>
        <taxon>Rubricoccaceae</taxon>
        <taxon>Rubrivirga</taxon>
    </lineage>
</organism>
<keyword evidence="5 6" id="KW-0804">Transcription</keyword>
<feature type="domain" description="NusB/RsmB/TIM44" evidence="7">
    <location>
        <begin position="12"/>
        <end position="138"/>
    </location>
</feature>
<evidence type="ECO:0000256" key="3">
    <source>
        <dbReference type="ARBA" id="ARBA00022884"/>
    </source>
</evidence>
<evidence type="ECO:0000256" key="5">
    <source>
        <dbReference type="ARBA" id="ARBA00023163"/>
    </source>
</evidence>
<protein>
    <recommendedName>
        <fullName evidence="6">Transcription antitermination protein NusB</fullName>
    </recommendedName>
    <alternativeName>
        <fullName evidence="6">Antitermination factor NusB</fullName>
    </alternativeName>
</protein>
<gene>
    <name evidence="6 8" type="primary">nusB</name>
    <name evidence="8" type="ORF">RM540_00250</name>
</gene>
<dbReference type="NCBIfam" id="TIGR01951">
    <property type="entry name" value="nusB"/>
    <property type="match status" value="1"/>
</dbReference>
<dbReference type="Gene3D" id="1.10.940.10">
    <property type="entry name" value="NusB-like"/>
    <property type="match status" value="1"/>
</dbReference>
<accession>A0ABU3BLK0</accession>
<evidence type="ECO:0000256" key="1">
    <source>
        <dbReference type="ARBA" id="ARBA00005952"/>
    </source>
</evidence>
<evidence type="ECO:0000256" key="4">
    <source>
        <dbReference type="ARBA" id="ARBA00023015"/>
    </source>
</evidence>
<dbReference type="PANTHER" id="PTHR11078:SF3">
    <property type="entry name" value="ANTITERMINATION NUSB DOMAIN-CONTAINING PROTEIN"/>
    <property type="match status" value="1"/>
</dbReference>
<reference evidence="8 9" key="1">
    <citation type="submission" date="2023-09" db="EMBL/GenBank/DDBJ databases">
        <authorList>
            <person name="Rey-Velasco X."/>
        </authorList>
    </citation>
    <scope>NUCLEOTIDE SEQUENCE [LARGE SCALE GENOMIC DNA]</scope>
    <source>
        <strain evidence="8 9">F394</strain>
    </source>
</reference>
<dbReference type="CDD" id="cd00619">
    <property type="entry name" value="Terminator_NusB"/>
    <property type="match status" value="1"/>
</dbReference>
<name>A0ABU3BLK0_9BACT</name>
<keyword evidence="4 6" id="KW-0805">Transcription regulation</keyword>
<keyword evidence="9" id="KW-1185">Reference proteome</keyword>
<proteinExistence type="inferred from homology"/>
<dbReference type="InterPro" id="IPR035926">
    <property type="entry name" value="NusB-like_sf"/>
</dbReference>
<dbReference type="EMBL" id="JAVRHT010000001">
    <property type="protein sequence ID" value="MDT0630164.1"/>
    <property type="molecule type" value="Genomic_DNA"/>
</dbReference>
<dbReference type="InterPro" id="IPR006027">
    <property type="entry name" value="NusB_RsmB_TIM44"/>
</dbReference>
<comment type="function">
    <text evidence="6">Involved in transcription antitermination. Required for transcription of ribosomal RNA (rRNA) genes. Binds specifically to the boxA antiterminator sequence of the ribosomal RNA (rrn) operons.</text>
</comment>
<comment type="caution">
    <text evidence="8">The sequence shown here is derived from an EMBL/GenBank/DDBJ whole genome shotgun (WGS) entry which is preliminary data.</text>
</comment>
<evidence type="ECO:0000313" key="9">
    <source>
        <dbReference type="Proteomes" id="UP001267426"/>
    </source>
</evidence>
<dbReference type="HAMAP" id="MF_00073">
    <property type="entry name" value="NusB"/>
    <property type="match status" value="1"/>
</dbReference>
<dbReference type="Proteomes" id="UP001267426">
    <property type="component" value="Unassembled WGS sequence"/>
</dbReference>
<dbReference type="Pfam" id="PF01029">
    <property type="entry name" value="NusB"/>
    <property type="match status" value="1"/>
</dbReference>
<keyword evidence="2 6" id="KW-0889">Transcription antitermination</keyword>
<dbReference type="PANTHER" id="PTHR11078">
    <property type="entry name" value="N UTILIZATION SUBSTANCE PROTEIN B-RELATED"/>
    <property type="match status" value="1"/>
</dbReference>
<dbReference type="InterPro" id="IPR011605">
    <property type="entry name" value="NusB_fam"/>
</dbReference>
<evidence type="ECO:0000256" key="6">
    <source>
        <dbReference type="HAMAP-Rule" id="MF_00073"/>
    </source>
</evidence>